<feature type="transmembrane region" description="Helical" evidence="6">
    <location>
        <begin position="58"/>
        <end position="78"/>
    </location>
</feature>
<feature type="transmembrane region" description="Helical" evidence="6">
    <location>
        <begin position="510"/>
        <end position="529"/>
    </location>
</feature>
<dbReference type="InterPro" id="IPR018456">
    <property type="entry name" value="PTR2_symporter_CS"/>
</dbReference>
<dbReference type="Proteomes" id="UP001163823">
    <property type="component" value="Chromosome 12"/>
</dbReference>
<feature type="transmembrane region" description="Helical" evidence="6">
    <location>
        <begin position="385"/>
        <end position="406"/>
    </location>
</feature>
<evidence type="ECO:0000256" key="1">
    <source>
        <dbReference type="ARBA" id="ARBA00004141"/>
    </source>
</evidence>
<comment type="subcellular location">
    <subcellularLocation>
        <location evidence="1">Membrane</location>
        <topology evidence="1">Multi-pass membrane protein</topology>
    </subcellularLocation>
</comment>
<dbReference type="KEGG" id="qsa:O6P43_029691"/>
<protein>
    <submittedName>
        <fullName evidence="7">Protein NRT1/ PTR FAMILY 5.4-like</fullName>
    </submittedName>
</protein>
<evidence type="ECO:0000256" key="5">
    <source>
        <dbReference type="ARBA" id="ARBA00023136"/>
    </source>
</evidence>
<name>A0AAD7PBF9_QUISA</name>
<dbReference type="InterPro" id="IPR000109">
    <property type="entry name" value="POT_fam"/>
</dbReference>
<feature type="transmembrane region" description="Helical" evidence="6">
    <location>
        <begin position="469"/>
        <end position="490"/>
    </location>
</feature>
<dbReference type="PROSITE" id="PS01022">
    <property type="entry name" value="PTR2_1"/>
    <property type="match status" value="1"/>
</dbReference>
<feature type="transmembrane region" description="Helical" evidence="6">
    <location>
        <begin position="84"/>
        <end position="105"/>
    </location>
</feature>
<comment type="caution">
    <text evidence="7">The sequence shown here is derived from an EMBL/GenBank/DDBJ whole genome shotgun (WGS) entry which is preliminary data.</text>
</comment>
<dbReference type="PANTHER" id="PTHR11654">
    <property type="entry name" value="OLIGOPEPTIDE TRANSPORTER-RELATED"/>
    <property type="match status" value="1"/>
</dbReference>
<evidence type="ECO:0000256" key="6">
    <source>
        <dbReference type="SAM" id="Phobius"/>
    </source>
</evidence>
<dbReference type="AlphaFoldDB" id="A0AAD7PBF9"/>
<comment type="similarity">
    <text evidence="2">Belongs to the major facilitator superfamily. Proton-dependent oligopeptide transporter (POT/PTR) (TC 2.A.17) family.</text>
</comment>
<dbReference type="GO" id="GO:0006857">
    <property type="term" value="P:oligopeptide transport"/>
    <property type="evidence" value="ECO:0007669"/>
    <property type="project" value="InterPro"/>
</dbReference>
<accession>A0AAD7PBF9</accession>
<organism evidence="7 8">
    <name type="scientific">Quillaja saponaria</name>
    <name type="common">Soap bark tree</name>
    <dbReference type="NCBI Taxonomy" id="32244"/>
    <lineage>
        <taxon>Eukaryota</taxon>
        <taxon>Viridiplantae</taxon>
        <taxon>Streptophyta</taxon>
        <taxon>Embryophyta</taxon>
        <taxon>Tracheophyta</taxon>
        <taxon>Spermatophyta</taxon>
        <taxon>Magnoliopsida</taxon>
        <taxon>eudicotyledons</taxon>
        <taxon>Gunneridae</taxon>
        <taxon>Pentapetalae</taxon>
        <taxon>rosids</taxon>
        <taxon>fabids</taxon>
        <taxon>Fabales</taxon>
        <taxon>Quillajaceae</taxon>
        <taxon>Quillaja</taxon>
    </lineage>
</organism>
<keyword evidence="5 6" id="KW-0472">Membrane</keyword>
<dbReference type="Pfam" id="PF00854">
    <property type="entry name" value="PTR2"/>
    <property type="match status" value="1"/>
</dbReference>
<keyword evidence="8" id="KW-1185">Reference proteome</keyword>
<dbReference type="EMBL" id="JARAOO010000012">
    <property type="protein sequence ID" value="KAJ7949346.1"/>
    <property type="molecule type" value="Genomic_DNA"/>
</dbReference>
<evidence type="ECO:0000313" key="8">
    <source>
        <dbReference type="Proteomes" id="UP001163823"/>
    </source>
</evidence>
<evidence type="ECO:0000313" key="7">
    <source>
        <dbReference type="EMBL" id="KAJ7949346.1"/>
    </source>
</evidence>
<dbReference type="GO" id="GO:0016020">
    <property type="term" value="C:membrane"/>
    <property type="evidence" value="ECO:0007669"/>
    <property type="project" value="UniProtKB-SubCell"/>
</dbReference>
<dbReference type="InterPro" id="IPR036259">
    <property type="entry name" value="MFS_trans_sf"/>
</dbReference>
<reference evidence="7" key="1">
    <citation type="journal article" date="2023" name="Science">
        <title>Elucidation of the pathway for biosynthesis of saponin adjuvants from the soapbark tree.</title>
        <authorList>
            <person name="Reed J."/>
            <person name="Orme A."/>
            <person name="El-Demerdash A."/>
            <person name="Owen C."/>
            <person name="Martin L.B.B."/>
            <person name="Misra R.C."/>
            <person name="Kikuchi S."/>
            <person name="Rejzek M."/>
            <person name="Martin A.C."/>
            <person name="Harkess A."/>
            <person name="Leebens-Mack J."/>
            <person name="Louveau T."/>
            <person name="Stephenson M.J."/>
            <person name="Osbourn A."/>
        </authorList>
    </citation>
    <scope>NUCLEOTIDE SEQUENCE</scope>
    <source>
        <strain evidence="7">S10</strain>
    </source>
</reference>
<dbReference type="Gene3D" id="1.20.1250.20">
    <property type="entry name" value="MFS general substrate transporter like domains"/>
    <property type="match status" value="1"/>
</dbReference>
<evidence type="ECO:0000256" key="2">
    <source>
        <dbReference type="ARBA" id="ARBA00005982"/>
    </source>
</evidence>
<feature type="transmembrane region" description="Helical" evidence="6">
    <location>
        <begin position="353"/>
        <end position="373"/>
    </location>
</feature>
<keyword evidence="4 6" id="KW-1133">Transmembrane helix</keyword>
<dbReference type="GO" id="GO:0022857">
    <property type="term" value="F:transmembrane transporter activity"/>
    <property type="evidence" value="ECO:0007669"/>
    <property type="project" value="InterPro"/>
</dbReference>
<evidence type="ECO:0000256" key="4">
    <source>
        <dbReference type="ARBA" id="ARBA00022989"/>
    </source>
</evidence>
<keyword evidence="3 6" id="KW-0812">Transmembrane</keyword>
<proteinExistence type="inferred from homology"/>
<evidence type="ECO:0000256" key="3">
    <source>
        <dbReference type="ARBA" id="ARBA00022692"/>
    </source>
</evidence>
<feature type="transmembrane region" description="Helical" evidence="6">
    <location>
        <begin position="182"/>
        <end position="204"/>
    </location>
</feature>
<gene>
    <name evidence="7" type="ORF">O6P43_029691</name>
</gene>
<feature type="transmembrane region" description="Helical" evidence="6">
    <location>
        <begin position="157"/>
        <end position="176"/>
    </location>
</feature>
<dbReference type="SUPFAM" id="SSF103473">
    <property type="entry name" value="MFS general substrate transporter"/>
    <property type="match status" value="1"/>
</dbReference>
<sequence>MDSVNKSNKVGGWNAAIFIIFVEMAERFAFYGVAGNLVTYFTNVFHEPIATAAKNVNTWVGVSYLFPLLGAFIADSYLGRCKTILFSSIIYFTGMVLLTLSASVIPLERRKLVFFIALYILSVGEGGHKPCVQTFAADQFDDDLPEEKKAKSSFFNWWFLGIVTGASAAILAVIYIQDNVGWAAGFGLLSVALVVAFGLFLLGIKKYRKQGPLGSTLTMVAQVFVAAAKKRRVNETHDGRVIYYGDEMGGVAMAGQTKVRTLAPTNQFSFLNKAMIIDTIDASSNMRNPWRLCSVNQVEEVKLVLRLIPIWFSCLFFNVIQSQTNTFFVKQGSTMIRSVGSNFQLPPASLQSLVGLTVLIFIPIYDQILVPIARRYTGKPSGITILQRIGIGLFLTILSMVVSALVEGKRVEIARYHNLLDNPKGIVPMRVWWLFPQYMICGLSDTFTLVGLQELFYDQMPESMRSLGAAAYVSLIGVGGFICNATISIVEAISRGKWLGDNLNCAHLNYFYWLLAGLATLNLCIYVLIANQYAYKKIKIEGDHEGDEMKEMSLS</sequence>